<dbReference type="Gene3D" id="3.10.350.10">
    <property type="entry name" value="LysM domain"/>
    <property type="match status" value="2"/>
</dbReference>
<dbReference type="PANTHER" id="PTHR33734:SF28">
    <property type="entry name" value="LYSM DOMAIN-CONTAINING GPI-ANCHORED PROTEIN 1-LIKE"/>
    <property type="match status" value="1"/>
</dbReference>
<feature type="compositionally biased region" description="Acidic residues" evidence="1">
    <location>
        <begin position="417"/>
        <end position="432"/>
    </location>
</feature>
<dbReference type="AlphaFoldDB" id="A0A5C7H3J7"/>
<dbReference type="InterPro" id="IPR018392">
    <property type="entry name" value="LysM"/>
</dbReference>
<evidence type="ECO:0000256" key="2">
    <source>
        <dbReference type="SAM" id="SignalP"/>
    </source>
</evidence>
<dbReference type="PROSITE" id="PS51782">
    <property type="entry name" value="LYSM"/>
    <property type="match status" value="2"/>
</dbReference>
<dbReference type="Pfam" id="PF01476">
    <property type="entry name" value="LysM"/>
    <property type="match status" value="2"/>
</dbReference>
<dbReference type="PANTHER" id="PTHR33734">
    <property type="entry name" value="LYSM DOMAIN-CONTAINING GPI-ANCHORED PROTEIN 2"/>
    <property type="match status" value="1"/>
</dbReference>
<dbReference type="SMART" id="SM00257">
    <property type="entry name" value="LysM"/>
    <property type="match status" value="2"/>
</dbReference>
<sequence length="443" mass="47513">MRHQVLECFLLISLVIPSLLFISTTYSRSMIEPCKTSDSCPSLLSYLVPYDSKLSEIAYRFQVNVLDILGANSINVPTNTQLDSLENQIVRAKSLIKVPISCPCVDGIRRSLSTAYVVKPVDTLDSISEGFGGLVSDEQIRSVNGIISKKNPLVSGESLVIPLPCICFNNSNNGVVSVYMAYVVQRGESLGDIGREFGMTVSDLEAVNGLEQPLVDPGDILQLPIPACSSANLNWYNESLIVPNGSYALTASNCIKCICGPTHLNLLCLPSRMEASCSHLQCKGSDLFVGDSYVSQTPIGCNITTCLYRGHKGGKIFRSLSNSSYVKCPGSNNNILLIEAGSQHNYADSPMASPSVNPMVPFVTLSPSPSPSSSTYSNPTMGNKQNSDISSDGKLLTGPFVPQKSLSCPKMKIGVEGGDDDDNLGEPCDVDGELVLGEEWGEN</sequence>
<proteinExistence type="predicted"/>
<feature type="domain" description="LysM" evidence="3">
    <location>
        <begin position="180"/>
        <end position="223"/>
    </location>
</feature>
<reference evidence="5" key="1">
    <citation type="journal article" date="2019" name="Gigascience">
        <title>De novo genome assembly of the endangered Acer yangbiense, a plant species with extremely small populations endemic to Yunnan Province, China.</title>
        <authorList>
            <person name="Yang J."/>
            <person name="Wariss H.M."/>
            <person name="Tao L."/>
            <person name="Zhang R."/>
            <person name="Yun Q."/>
            <person name="Hollingsworth P."/>
            <person name="Dao Z."/>
            <person name="Luo G."/>
            <person name="Guo H."/>
            <person name="Ma Y."/>
            <person name="Sun W."/>
        </authorList>
    </citation>
    <scope>NUCLEOTIDE SEQUENCE [LARGE SCALE GENOMIC DNA]</scope>
    <source>
        <strain evidence="5">cv. Malutang</strain>
    </source>
</reference>
<evidence type="ECO:0000313" key="4">
    <source>
        <dbReference type="EMBL" id="TXG51467.1"/>
    </source>
</evidence>
<feature type="chain" id="PRO_5022746746" description="LysM domain-containing protein" evidence="2">
    <location>
        <begin position="28"/>
        <end position="443"/>
    </location>
</feature>
<feature type="region of interest" description="Disordered" evidence="1">
    <location>
        <begin position="411"/>
        <end position="443"/>
    </location>
</feature>
<accession>A0A5C7H3J7</accession>
<feature type="compositionally biased region" description="Polar residues" evidence="1">
    <location>
        <begin position="375"/>
        <end position="390"/>
    </location>
</feature>
<feature type="signal peptide" evidence="2">
    <location>
        <begin position="1"/>
        <end position="27"/>
    </location>
</feature>
<name>A0A5C7H3J7_9ROSI</name>
<protein>
    <recommendedName>
        <fullName evidence="3">LysM domain-containing protein</fullName>
    </recommendedName>
</protein>
<dbReference type="CDD" id="cd00118">
    <property type="entry name" value="LysM"/>
    <property type="match status" value="2"/>
</dbReference>
<keyword evidence="2" id="KW-0732">Signal</keyword>
<dbReference type="SUPFAM" id="SSF54106">
    <property type="entry name" value="LysM domain"/>
    <property type="match status" value="1"/>
</dbReference>
<dbReference type="Proteomes" id="UP000323000">
    <property type="component" value="Chromosome 11"/>
</dbReference>
<dbReference type="OrthoDB" id="2107166at2759"/>
<evidence type="ECO:0000313" key="5">
    <source>
        <dbReference type="Proteomes" id="UP000323000"/>
    </source>
</evidence>
<evidence type="ECO:0000259" key="3">
    <source>
        <dbReference type="PROSITE" id="PS51782"/>
    </source>
</evidence>
<gene>
    <name evidence="4" type="ORF">EZV62_023991</name>
</gene>
<keyword evidence="5" id="KW-1185">Reference proteome</keyword>
<feature type="region of interest" description="Disordered" evidence="1">
    <location>
        <begin position="366"/>
        <end position="396"/>
    </location>
</feature>
<dbReference type="EMBL" id="VAHF01000011">
    <property type="protein sequence ID" value="TXG51467.1"/>
    <property type="molecule type" value="Genomic_DNA"/>
</dbReference>
<dbReference type="InterPro" id="IPR036779">
    <property type="entry name" value="LysM_dom_sf"/>
</dbReference>
<feature type="domain" description="LysM" evidence="3">
    <location>
        <begin position="114"/>
        <end position="161"/>
    </location>
</feature>
<organism evidence="4 5">
    <name type="scientific">Acer yangbiense</name>
    <dbReference type="NCBI Taxonomy" id="1000413"/>
    <lineage>
        <taxon>Eukaryota</taxon>
        <taxon>Viridiplantae</taxon>
        <taxon>Streptophyta</taxon>
        <taxon>Embryophyta</taxon>
        <taxon>Tracheophyta</taxon>
        <taxon>Spermatophyta</taxon>
        <taxon>Magnoliopsida</taxon>
        <taxon>eudicotyledons</taxon>
        <taxon>Gunneridae</taxon>
        <taxon>Pentapetalae</taxon>
        <taxon>rosids</taxon>
        <taxon>malvids</taxon>
        <taxon>Sapindales</taxon>
        <taxon>Sapindaceae</taxon>
        <taxon>Hippocastanoideae</taxon>
        <taxon>Acereae</taxon>
        <taxon>Acer</taxon>
    </lineage>
</organism>
<comment type="caution">
    <text evidence="4">The sequence shown here is derived from an EMBL/GenBank/DDBJ whole genome shotgun (WGS) entry which is preliminary data.</text>
</comment>
<evidence type="ECO:0000256" key="1">
    <source>
        <dbReference type="SAM" id="MobiDB-lite"/>
    </source>
</evidence>